<feature type="non-terminal residue" evidence="2">
    <location>
        <position position="1"/>
    </location>
</feature>
<keyword evidence="1" id="KW-1133">Transmembrane helix</keyword>
<protein>
    <submittedName>
        <fullName evidence="2">Uncharacterized protein</fullName>
    </submittedName>
</protein>
<keyword evidence="3" id="KW-1185">Reference proteome</keyword>
<dbReference type="EMBL" id="LXQA010386087">
    <property type="protein sequence ID" value="MCI48386.1"/>
    <property type="molecule type" value="Genomic_DNA"/>
</dbReference>
<comment type="caution">
    <text evidence="2">The sequence shown here is derived from an EMBL/GenBank/DDBJ whole genome shotgun (WGS) entry which is preliminary data.</text>
</comment>
<dbReference type="Proteomes" id="UP000265520">
    <property type="component" value="Unassembled WGS sequence"/>
</dbReference>
<feature type="transmembrane region" description="Helical" evidence="1">
    <location>
        <begin position="6"/>
        <end position="22"/>
    </location>
</feature>
<keyword evidence="1" id="KW-0472">Membrane</keyword>
<evidence type="ECO:0000256" key="1">
    <source>
        <dbReference type="SAM" id="Phobius"/>
    </source>
</evidence>
<organism evidence="2 3">
    <name type="scientific">Trifolium medium</name>
    <dbReference type="NCBI Taxonomy" id="97028"/>
    <lineage>
        <taxon>Eukaryota</taxon>
        <taxon>Viridiplantae</taxon>
        <taxon>Streptophyta</taxon>
        <taxon>Embryophyta</taxon>
        <taxon>Tracheophyta</taxon>
        <taxon>Spermatophyta</taxon>
        <taxon>Magnoliopsida</taxon>
        <taxon>eudicotyledons</taxon>
        <taxon>Gunneridae</taxon>
        <taxon>Pentapetalae</taxon>
        <taxon>rosids</taxon>
        <taxon>fabids</taxon>
        <taxon>Fabales</taxon>
        <taxon>Fabaceae</taxon>
        <taxon>Papilionoideae</taxon>
        <taxon>50 kb inversion clade</taxon>
        <taxon>NPAAA clade</taxon>
        <taxon>Hologalegina</taxon>
        <taxon>IRL clade</taxon>
        <taxon>Trifolieae</taxon>
        <taxon>Trifolium</taxon>
    </lineage>
</organism>
<sequence length="43" mass="4830">YDGCTWWLSLRVVVGFLGIVYGQTRSFKLRTSTILSSGAFVPF</sequence>
<reference evidence="2 3" key="1">
    <citation type="journal article" date="2018" name="Front. Plant Sci.">
        <title>Red Clover (Trifolium pratense) and Zigzag Clover (T. medium) - A Picture of Genomic Similarities and Differences.</title>
        <authorList>
            <person name="Dluhosova J."/>
            <person name="Istvanek J."/>
            <person name="Nedelnik J."/>
            <person name="Repkova J."/>
        </authorList>
    </citation>
    <scope>NUCLEOTIDE SEQUENCE [LARGE SCALE GENOMIC DNA]</scope>
    <source>
        <strain evidence="3">cv. 10/8</strain>
        <tissue evidence="2">Leaf</tissue>
    </source>
</reference>
<name>A0A392SKI8_9FABA</name>
<dbReference type="AlphaFoldDB" id="A0A392SKI8"/>
<accession>A0A392SKI8</accession>
<evidence type="ECO:0000313" key="2">
    <source>
        <dbReference type="EMBL" id="MCI48386.1"/>
    </source>
</evidence>
<proteinExistence type="predicted"/>
<keyword evidence="1" id="KW-0812">Transmembrane</keyword>
<evidence type="ECO:0000313" key="3">
    <source>
        <dbReference type="Proteomes" id="UP000265520"/>
    </source>
</evidence>